<proteinExistence type="predicted"/>
<protein>
    <submittedName>
        <fullName evidence="3">Uncharacterized protein</fullName>
    </submittedName>
</protein>
<feature type="region of interest" description="Disordered" evidence="2">
    <location>
        <begin position="226"/>
        <end position="281"/>
    </location>
</feature>
<dbReference type="AlphaFoldDB" id="A0A6A6K1D7"/>
<feature type="compositionally biased region" description="Polar residues" evidence="2">
    <location>
        <begin position="7"/>
        <end position="25"/>
    </location>
</feature>
<keyword evidence="1" id="KW-0175">Coiled coil</keyword>
<feature type="coiled-coil region" evidence="1">
    <location>
        <begin position="100"/>
        <end position="127"/>
    </location>
</feature>
<feature type="region of interest" description="Disordered" evidence="2">
    <location>
        <begin position="1"/>
        <end position="90"/>
    </location>
</feature>
<name>A0A6A6K1D7_WESOR</name>
<dbReference type="InterPro" id="IPR037830">
    <property type="entry name" value="ZZZ3"/>
</dbReference>
<dbReference type="OrthoDB" id="20473at2759"/>
<dbReference type="PANTHER" id="PTHR22705">
    <property type="entry name" value="ZINC FINGER, ZZ DOMAIN CONTAINING 3"/>
    <property type="match status" value="1"/>
</dbReference>
<evidence type="ECO:0000313" key="3">
    <source>
        <dbReference type="EMBL" id="KAF2281179.1"/>
    </source>
</evidence>
<reference evidence="3" key="1">
    <citation type="journal article" date="2020" name="Stud. Mycol.">
        <title>101 Dothideomycetes genomes: a test case for predicting lifestyles and emergence of pathogens.</title>
        <authorList>
            <person name="Haridas S."/>
            <person name="Albert R."/>
            <person name="Binder M."/>
            <person name="Bloem J."/>
            <person name="Labutti K."/>
            <person name="Salamov A."/>
            <person name="Andreopoulos B."/>
            <person name="Baker S."/>
            <person name="Barry K."/>
            <person name="Bills G."/>
            <person name="Bluhm B."/>
            <person name="Cannon C."/>
            <person name="Castanera R."/>
            <person name="Culley D."/>
            <person name="Daum C."/>
            <person name="Ezra D."/>
            <person name="Gonzalez J."/>
            <person name="Henrissat B."/>
            <person name="Kuo A."/>
            <person name="Liang C."/>
            <person name="Lipzen A."/>
            <person name="Lutzoni F."/>
            <person name="Magnuson J."/>
            <person name="Mondo S."/>
            <person name="Nolan M."/>
            <person name="Ohm R."/>
            <person name="Pangilinan J."/>
            <person name="Park H.-J."/>
            <person name="Ramirez L."/>
            <person name="Alfaro M."/>
            <person name="Sun H."/>
            <person name="Tritt A."/>
            <person name="Yoshinaga Y."/>
            <person name="Zwiers L.-H."/>
            <person name="Turgeon B."/>
            <person name="Goodwin S."/>
            <person name="Spatafora J."/>
            <person name="Crous P."/>
            <person name="Grigoriev I."/>
        </authorList>
    </citation>
    <scope>NUCLEOTIDE SEQUENCE</scope>
    <source>
        <strain evidence="3">CBS 379.55</strain>
    </source>
</reference>
<sequence length="281" mass="30231">MPALAIPSQTNAYVSPTDTSEATSEGTEKEYSSQSQTPDQPTVEPITPTEELPAPVSATAPPKQQQQDARLPPAATFIRQPPSLPISDDNPDAIALRSAIGILQLQREKSKRDIKALEQLKAAAIRDPEAFARHIQAQKAQTAAINSDILGPTLADTLGARSSSSTEAMNGSGRKWDDRKDSASFSPHDPPIPEQLPPIPQPQNIVRCPPINWAKYHIVGEPLDKMHEEQKKWPGASEPPRTQQGKRAPPHAVASPYSPFTDGVVDPTAVPGPRGVKKSPS</sequence>
<organism evidence="3 4">
    <name type="scientific">Westerdykella ornata</name>
    <dbReference type="NCBI Taxonomy" id="318751"/>
    <lineage>
        <taxon>Eukaryota</taxon>
        <taxon>Fungi</taxon>
        <taxon>Dikarya</taxon>
        <taxon>Ascomycota</taxon>
        <taxon>Pezizomycotina</taxon>
        <taxon>Dothideomycetes</taxon>
        <taxon>Pleosporomycetidae</taxon>
        <taxon>Pleosporales</taxon>
        <taxon>Sporormiaceae</taxon>
        <taxon>Westerdykella</taxon>
    </lineage>
</organism>
<dbReference type="EMBL" id="ML986484">
    <property type="protein sequence ID" value="KAF2281179.1"/>
    <property type="molecule type" value="Genomic_DNA"/>
</dbReference>
<dbReference type="Proteomes" id="UP000800097">
    <property type="component" value="Unassembled WGS sequence"/>
</dbReference>
<accession>A0A6A6K1D7</accession>
<feature type="region of interest" description="Disordered" evidence="2">
    <location>
        <begin position="159"/>
        <end position="203"/>
    </location>
</feature>
<feature type="compositionally biased region" description="Polar residues" evidence="2">
    <location>
        <begin position="160"/>
        <end position="169"/>
    </location>
</feature>
<feature type="compositionally biased region" description="Pro residues" evidence="2">
    <location>
        <begin position="188"/>
        <end position="201"/>
    </location>
</feature>
<keyword evidence="4" id="KW-1185">Reference proteome</keyword>
<dbReference type="PANTHER" id="PTHR22705:SF0">
    <property type="entry name" value="ZZ-TYPE ZINC FINGER-CONTAINING PROTEIN 3"/>
    <property type="match status" value="1"/>
</dbReference>
<gene>
    <name evidence="3" type="ORF">EI97DRAFT_366930</name>
</gene>
<dbReference type="GeneID" id="54548233"/>
<evidence type="ECO:0000256" key="1">
    <source>
        <dbReference type="SAM" id="Coils"/>
    </source>
</evidence>
<evidence type="ECO:0000256" key="2">
    <source>
        <dbReference type="SAM" id="MobiDB-lite"/>
    </source>
</evidence>
<dbReference type="RefSeq" id="XP_033658716.1">
    <property type="nucleotide sequence ID" value="XM_033795058.1"/>
</dbReference>
<evidence type="ECO:0000313" key="4">
    <source>
        <dbReference type="Proteomes" id="UP000800097"/>
    </source>
</evidence>